<dbReference type="OrthoDB" id="286301at2759"/>
<feature type="signal peptide" evidence="1">
    <location>
        <begin position="1"/>
        <end position="17"/>
    </location>
</feature>
<dbReference type="VEuPathDB" id="FungiDB:LEMA_P007550.1"/>
<dbReference type="EMBL" id="FP929139">
    <property type="protein sequence ID" value="CBY01968.1"/>
    <property type="molecule type" value="Genomic_DNA"/>
</dbReference>
<dbReference type="InParanoid" id="E5AFH9"/>
<evidence type="ECO:0000313" key="3">
    <source>
        <dbReference type="EMBL" id="CBY01968.1"/>
    </source>
</evidence>
<dbReference type="AlphaFoldDB" id="E5AFH9"/>
<dbReference type="PANTHER" id="PTHR10900:SF77">
    <property type="entry name" value="FI19380P1"/>
    <property type="match status" value="1"/>
</dbReference>
<dbReference type="SUPFAM" id="SSF82153">
    <property type="entry name" value="FAS1 domain"/>
    <property type="match status" value="1"/>
</dbReference>
<organism evidence="3 4">
    <name type="scientific">Leptosphaeria maculans (strain JN3 / isolate v23.1.3 / race Av1-4-5-6-7-8)</name>
    <name type="common">Blackleg fungus</name>
    <name type="synonym">Phoma lingam</name>
    <dbReference type="NCBI Taxonomy" id="985895"/>
    <lineage>
        <taxon>Eukaryota</taxon>
        <taxon>Fungi</taxon>
        <taxon>Dikarya</taxon>
        <taxon>Ascomycota</taxon>
        <taxon>Pezizomycotina</taxon>
        <taxon>Dothideomycetes</taxon>
        <taxon>Pleosporomycetidae</taxon>
        <taxon>Pleosporales</taxon>
        <taxon>Pleosporineae</taxon>
        <taxon>Leptosphaeriaceae</taxon>
        <taxon>Plenodomus</taxon>
        <taxon>Plenodomus lingam/Leptosphaeria maculans species complex</taxon>
    </lineage>
</organism>
<dbReference type="InterPro" id="IPR050904">
    <property type="entry name" value="Adhesion/Biosynth-related"/>
</dbReference>
<dbReference type="GeneID" id="13286473"/>
<evidence type="ECO:0000313" key="4">
    <source>
        <dbReference type="Proteomes" id="UP000002668"/>
    </source>
</evidence>
<dbReference type="InterPro" id="IPR036378">
    <property type="entry name" value="FAS1_dom_sf"/>
</dbReference>
<dbReference type="Proteomes" id="UP000002668">
    <property type="component" value="Genome"/>
</dbReference>
<evidence type="ECO:0000259" key="2">
    <source>
        <dbReference type="PROSITE" id="PS50213"/>
    </source>
</evidence>
<dbReference type="PANTHER" id="PTHR10900">
    <property type="entry name" value="PERIOSTIN-RELATED"/>
    <property type="match status" value="1"/>
</dbReference>
<keyword evidence="4" id="KW-1185">Reference proteome</keyword>
<gene>
    <name evidence="3" type="ORF">LEMA_P007550.1</name>
</gene>
<dbReference type="eggNOG" id="ENOG502SA7H">
    <property type="taxonomic scope" value="Eukaryota"/>
</dbReference>
<dbReference type="RefSeq" id="XP_003845447.1">
    <property type="nucleotide sequence ID" value="XM_003845399.1"/>
</dbReference>
<keyword evidence="1" id="KW-0732">Signal</keyword>
<reference evidence="4" key="1">
    <citation type="journal article" date="2011" name="Nat. Commun.">
        <title>Effector diversification within compartments of the Leptosphaeria maculans genome affected by Repeat-Induced Point mutations.</title>
        <authorList>
            <person name="Rouxel T."/>
            <person name="Grandaubert J."/>
            <person name="Hane J.K."/>
            <person name="Hoede C."/>
            <person name="van de Wouw A.P."/>
            <person name="Couloux A."/>
            <person name="Dominguez V."/>
            <person name="Anthouard V."/>
            <person name="Bally P."/>
            <person name="Bourras S."/>
            <person name="Cozijnsen A.J."/>
            <person name="Ciuffetti L.M."/>
            <person name="Degrave A."/>
            <person name="Dilmaghani A."/>
            <person name="Duret L."/>
            <person name="Fudal I."/>
            <person name="Goodwin S.B."/>
            <person name="Gout L."/>
            <person name="Glaser N."/>
            <person name="Linglin J."/>
            <person name="Kema G.H.J."/>
            <person name="Lapalu N."/>
            <person name="Lawrence C.B."/>
            <person name="May K."/>
            <person name="Meyer M."/>
            <person name="Ollivier B."/>
            <person name="Poulain J."/>
            <person name="Schoch C.L."/>
            <person name="Simon A."/>
            <person name="Spatafora J.W."/>
            <person name="Stachowiak A."/>
            <person name="Turgeon B.G."/>
            <person name="Tyler B.M."/>
            <person name="Vincent D."/>
            <person name="Weissenbach J."/>
            <person name="Amselem J."/>
            <person name="Quesneville H."/>
            <person name="Oliver R.P."/>
            <person name="Wincker P."/>
            <person name="Balesdent M.-H."/>
            <person name="Howlett B.J."/>
        </authorList>
    </citation>
    <scope>NUCLEOTIDE SEQUENCE [LARGE SCALE GENOMIC DNA]</scope>
    <source>
        <strain evidence="4">JN3 / isolate v23.1.3 / race Av1-4-5-6-7-8</strain>
    </source>
</reference>
<sequence length="354" mass="38080">MLTSLILGLSTCALVGALPRSDPRLPQVQDLEPVLTTLKNTADLTQFYELFRSTGGIQGIPGPPFEQRFNDPKQGLEYTILAPTNEALKKLPPGYLAQLQKPSSYELLAIILRTHILPGNVQMQDAAQSKQPIRMIEGFSVLFNSALDITTNPNLTSTEIPAGTQAHVIKDSLGKPVRIDASNGAVYKIDNLLDVFDTYFGADAAGDAQAPVTIASGTMGDILCTESELSTLCTFYRDNDPDFLARLSTAPCGSNQGNDTHTVFIAPGDRAWGYLPQGTLANTAQPHNFGASTLLLGFGLGQYDAAACEAQNTYGYNITVRNGLANNARITRKIQGVNGQVWVAGRWLNPMFSG</sequence>
<dbReference type="Pfam" id="PF02469">
    <property type="entry name" value="Fasciclin"/>
    <property type="match status" value="1"/>
</dbReference>
<dbReference type="Gene3D" id="2.30.180.10">
    <property type="entry name" value="FAS1 domain"/>
    <property type="match status" value="1"/>
</dbReference>
<dbReference type="PROSITE" id="PS50213">
    <property type="entry name" value="FAS1"/>
    <property type="match status" value="1"/>
</dbReference>
<evidence type="ECO:0000256" key="1">
    <source>
        <dbReference type="SAM" id="SignalP"/>
    </source>
</evidence>
<proteinExistence type="predicted"/>
<feature type="domain" description="FAS1" evidence="2">
    <location>
        <begin position="31"/>
        <end position="193"/>
    </location>
</feature>
<dbReference type="STRING" id="985895.E5AFH9"/>
<protein>
    <recommendedName>
        <fullName evidence="2">FAS1 domain-containing protein</fullName>
    </recommendedName>
</protein>
<accession>E5AFH9</accession>
<dbReference type="SMART" id="SM00554">
    <property type="entry name" value="FAS1"/>
    <property type="match status" value="1"/>
</dbReference>
<dbReference type="OMA" id="MANAHTI"/>
<dbReference type="InterPro" id="IPR000782">
    <property type="entry name" value="FAS1_domain"/>
</dbReference>
<feature type="chain" id="PRO_5003192629" description="FAS1 domain-containing protein" evidence="1">
    <location>
        <begin position="18"/>
        <end position="354"/>
    </location>
</feature>
<dbReference type="HOGENOM" id="CLU_776370_0_0_1"/>
<name>E5AFH9_LEPMJ</name>